<dbReference type="PANTHER" id="PTHR43156:SF2">
    <property type="entry name" value="STAGE II SPORULATION PROTEIN E"/>
    <property type="match status" value="1"/>
</dbReference>
<dbReference type="FunFam" id="3.60.40.10:FF:000058">
    <property type="entry name" value="Stage II sporulation protein E"/>
    <property type="match status" value="1"/>
</dbReference>
<dbReference type="EMBL" id="FRBI01000020">
    <property type="protein sequence ID" value="SHN08630.1"/>
    <property type="molecule type" value="Genomic_DNA"/>
</dbReference>
<dbReference type="Gene3D" id="3.60.40.10">
    <property type="entry name" value="PPM-type phosphatase domain"/>
    <property type="match status" value="1"/>
</dbReference>
<feature type="transmembrane region" description="Helical" evidence="3">
    <location>
        <begin position="78"/>
        <end position="96"/>
    </location>
</feature>
<dbReference type="Proteomes" id="UP000184111">
    <property type="component" value="Unassembled WGS sequence"/>
</dbReference>
<evidence type="ECO:0000313" key="6">
    <source>
        <dbReference type="Proteomes" id="UP000184111"/>
    </source>
</evidence>
<keyword evidence="1" id="KW-0378">Hydrolase</keyword>
<sequence>MYLRQRGQKPAMGRRRLPVDRVLEERTGRGLLAIALALIVAISVTDVWLGTSVHLGPLLVIAPTLTASFAGPRLTALVGGLAELALLIISVFHGGLSTTNHMAQLVALAVLSALVVFISSVRVRRERELSRVRSVAETAQRVLLRPPPRRVGPLAVAWRYLAAEDETQIGGDLFAVVRAGRRRTRVIIGDVRGHGLASIGEASMVMGAFREGAPRYEALPELVGAVEDSVCRDLEEVADTVRDPGEHFVTALLLDIPDGDEQAQMINRGHPPPLLVHGGEVTALHPRTPAPPLGLCGLSSERGSRIDPFTFEAGDLLLLYTDGVIEARSPTGGMYPLADRVASFPAAGPEALLRRVHRDLLEHAGERLSDDAALLVIERTASRHPRRPQFAVHPDDGRHRLGIGGSAADR</sequence>
<dbReference type="InterPro" id="IPR036457">
    <property type="entry name" value="PPM-type-like_dom_sf"/>
</dbReference>
<feature type="transmembrane region" description="Helical" evidence="3">
    <location>
        <begin position="102"/>
        <end position="123"/>
    </location>
</feature>
<dbReference type="PANTHER" id="PTHR43156">
    <property type="entry name" value="STAGE II SPORULATION PROTEIN E-RELATED"/>
    <property type="match status" value="1"/>
</dbReference>
<organism evidence="5 6">
    <name type="scientific">Actinacidiphila paucisporea</name>
    <dbReference type="NCBI Taxonomy" id="310782"/>
    <lineage>
        <taxon>Bacteria</taxon>
        <taxon>Bacillati</taxon>
        <taxon>Actinomycetota</taxon>
        <taxon>Actinomycetes</taxon>
        <taxon>Kitasatosporales</taxon>
        <taxon>Streptomycetaceae</taxon>
        <taxon>Actinacidiphila</taxon>
    </lineage>
</organism>
<dbReference type="Pfam" id="PF07228">
    <property type="entry name" value="SpoIIE"/>
    <property type="match status" value="1"/>
</dbReference>
<proteinExistence type="predicted"/>
<keyword evidence="6" id="KW-1185">Reference proteome</keyword>
<evidence type="ECO:0000313" key="5">
    <source>
        <dbReference type="EMBL" id="SHN08630.1"/>
    </source>
</evidence>
<evidence type="ECO:0000256" key="3">
    <source>
        <dbReference type="SAM" id="Phobius"/>
    </source>
</evidence>
<dbReference type="AlphaFoldDB" id="A0A1M7NWW6"/>
<evidence type="ECO:0000256" key="1">
    <source>
        <dbReference type="ARBA" id="ARBA00022801"/>
    </source>
</evidence>
<evidence type="ECO:0000256" key="2">
    <source>
        <dbReference type="SAM" id="MobiDB-lite"/>
    </source>
</evidence>
<protein>
    <submittedName>
        <fullName evidence="5">Serine phosphatase RsbU, regulator of sigma subunit</fullName>
    </submittedName>
</protein>
<dbReference type="InterPro" id="IPR052016">
    <property type="entry name" value="Bact_Sigma-Reg"/>
</dbReference>
<dbReference type="GO" id="GO:0016791">
    <property type="term" value="F:phosphatase activity"/>
    <property type="evidence" value="ECO:0007669"/>
    <property type="project" value="TreeGrafter"/>
</dbReference>
<dbReference type="SMART" id="SM00331">
    <property type="entry name" value="PP2C_SIG"/>
    <property type="match status" value="1"/>
</dbReference>
<feature type="region of interest" description="Disordered" evidence="2">
    <location>
        <begin position="385"/>
        <end position="410"/>
    </location>
</feature>
<keyword evidence="3" id="KW-0812">Transmembrane</keyword>
<reference evidence="5 6" key="1">
    <citation type="submission" date="2016-11" db="EMBL/GenBank/DDBJ databases">
        <authorList>
            <person name="Jaros S."/>
            <person name="Januszkiewicz K."/>
            <person name="Wedrychowicz H."/>
        </authorList>
    </citation>
    <scope>NUCLEOTIDE SEQUENCE [LARGE SCALE GENOMIC DNA]</scope>
    <source>
        <strain evidence="5 6">CGMCC 4.2025</strain>
    </source>
</reference>
<dbReference type="InterPro" id="IPR001932">
    <property type="entry name" value="PPM-type_phosphatase-like_dom"/>
</dbReference>
<feature type="transmembrane region" description="Helical" evidence="3">
    <location>
        <begin position="31"/>
        <end position="49"/>
    </location>
</feature>
<keyword evidence="3" id="KW-1133">Transmembrane helix</keyword>
<dbReference type="STRING" id="310782.SAMN05216499_12036"/>
<evidence type="ECO:0000259" key="4">
    <source>
        <dbReference type="SMART" id="SM00331"/>
    </source>
</evidence>
<gene>
    <name evidence="5" type="ORF">SAMN05216499_12036</name>
</gene>
<feature type="domain" description="PPM-type phosphatase" evidence="4">
    <location>
        <begin position="154"/>
        <end position="379"/>
    </location>
</feature>
<keyword evidence="3" id="KW-0472">Membrane</keyword>
<accession>A0A1M7NWW6</accession>
<name>A0A1M7NWW6_9ACTN</name>